<accession>A0AAW0QZW3</accession>
<dbReference type="AlphaFoldDB" id="A0AAW0QZW3"/>
<dbReference type="EMBL" id="JAQQWP010000004">
    <property type="protein sequence ID" value="KAK8120508.1"/>
    <property type="molecule type" value="Genomic_DNA"/>
</dbReference>
<reference evidence="1 2" key="1">
    <citation type="submission" date="2023-01" db="EMBL/GenBank/DDBJ databases">
        <title>Analysis of 21 Apiospora genomes using comparative genomics revels a genus with tremendous synthesis potential of carbohydrate active enzymes and secondary metabolites.</title>
        <authorList>
            <person name="Sorensen T."/>
        </authorList>
    </citation>
    <scope>NUCLEOTIDE SEQUENCE [LARGE SCALE GENOMIC DNA]</scope>
    <source>
        <strain evidence="1 2">CBS 117206</strain>
    </source>
</reference>
<protein>
    <submittedName>
        <fullName evidence="1">Uncharacterized protein</fullName>
    </submittedName>
</protein>
<dbReference type="Proteomes" id="UP001392437">
    <property type="component" value="Unassembled WGS sequence"/>
</dbReference>
<name>A0AAW0QZW3_9PEZI</name>
<comment type="caution">
    <text evidence="1">The sequence shown here is derived from an EMBL/GenBank/DDBJ whole genome shotgun (WGS) entry which is preliminary data.</text>
</comment>
<evidence type="ECO:0000313" key="2">
    <source>
        <dbReference type="Proteomes" id="UP001392437"/>
    </source>
</evidence>
<evidence type="ECO:0000313" key="1">
    <source>
        <dbReference type="EMBL" id="KAK8120508.1"/>
    </source>
</evidence>
<gene>
    <name evidence="1" type="ORF">PG999_004628</name>
</gene>
<proteinExistence type="predicted"/>
<sequence>MCPEVGLTVVVFMKDVTVLNDLLLPVDVLGNRMSLVEKDSVCVTETAELGNGDCFTVGDVMNDPSFAEALLDDKAGGAVSEVLPNSVYFIEEETAVKDSTFKEEVAIEKRTTEPVSEVMEQ</sequence>
<organism evidence="1 2">
    <name type="scientific">Apiospora kogelbergensis</name>
    <dbReference type="NCBI Taxonomy" id="1337665"/>
    <lineage>
        <taxon>Eukaryota</taxon>
        <taxon>Fungi</taxon>
        <taxon>Dikarya</taxon>
        <taxon>Ascomycota</taxon>
        <taxon>Pezizomycotina</taxon>
        <taxon>Sordariomycetes</taxon>
        <taxon>Xylariomycetidae</taxon>
        <taxon>Amphisphaeriales</taxon>
        <taxon>Apiosporaceae</taxon>
        <taxon>Apiospora</taxon>
    </lineage>
</organism>
<keyword evidence="2" id="KW-1185">Reference proteome</keyword>